<evidence type="ECO:0000256" key="1">
    <source>
        <dbReference type="ARBA" id="ARBA00022801"/>
    </source>
</evidence>
<sequence length="190" mass="20743">MSLPPLDPRTTALVLIDLQKGIATPGRAPHDSTDVVSKAKSLAERFRAAGSPVFLVRVYWAKDYADALNQPVDQPAPLPADGLPPAFYEFVDGLKQDGDIIIHKRNWGAFHGTDLDLHLRRRGIQTIVLAGIASNIGVESTARDAWERNYNLVVVEDACTTNAAEAHAASFKYIFPRISRVVKTADITLA</sequence>
<accession>A0A1G4TF33</accession>
<organism evidence="3 4">
    <name type="scientific">Asticcacaulis taihuensis</name>
    <dbReference type="NCBI Taxonomy" id="260084"/>
    <lineage>
        <taxon>Bacteria</taxon>
        <taxon>Pseudomonadati</taxon>
        <taxon>Pseudomonadota</taxon>
        <taxon>Alphaproteobacteria</taxon>
        <taxon>Caulobacterales</taxon>
        <taxon>Caulobacteraceae</taxon>
        <taxon>Asticcacaulis</taxon>
    </lineage>
</organism>
<protein>
    <submittedName>
        <fullName evidence="3">Nicotinamidase-related amidase</fullName>
    </submittedName>
</protein>
<keyword evidence="4" id="KW-1185">Reference proteome</keyword>
<name>A0A1G4TF33_9CAUL</name>
<dbReference type="InterPro" id="IPR000868">
    <property type="entry name" value="Isochorismatase-like_dom"/>
</dbReference>
<dbReference type="Pfam" id="PF00857">
    <property type="entry name" value="Isochorismatase"/>
    <property type="match status" value="1"/>
</dbReference>
<dbReference type="InterPro" id="IPR036380">
    <property type="entry name" value="Isochorismatase-like_sf"/>
</dbReference>
<reference evidence="4" key="1">
    <citation type="submission" date="2016-10" db="EMBL/GenBank/DDBJ databases">
        <authorList>
            <person name="Varghese N."/>
            <person name="Submissions S."/>
        </authorList>
    </citation>
    <scope>NUCLEOTIDE SEQUENCE [LARGE SCALE GENOMIC DNA]</scope>
    <source>
        <strain evidence="4">CGMCC 1.3431</strain>
    </source>
</reference>
<dbReference type="Gene3D" id="3.40.50.850">
    <property type="entry name" value="Isochorismatase-like"/>
    <property type="match status" value="1"/>
</dbReference>
<proteinExistence type="predicted"/>
<dbReference type="STRING" id="260084.SAMN02927928_3480"/>
<dbReference type="AlphaFoldDB" id="A0A1G4TF33"/>
<dbReference type="Proteomes" id="UP000199150">
    <property type="component" value="Unassembled WGS sequence"/>
</dbReference>
<dbReference type="EMBL" id="FMTS01000008">
    <property type="protein sequence ID" value="SCW79981.1"/>
    <property type="molecule type" value="Genomic_DNA"/>
</dbReference>
<keyword evidence="1" id="KW-0378">Hydrolase</keyword>
<dbReference type="PANTHER" id="PTHR43540">
    <property type="entry name" value="PEROXYUREIDOACRYLATE/UREIDOACRYLATE AMIDOHYDROLASE-RELATED"/>
    <property type="match status" value="1"/>
</dbReference>
<dbReference type="PANTHER" id="PTHR43540:SF7">
    <property type="entry name" value="ISOCHORISMATASE FAMILY PROTEIN YECD"/>
    <property type="match status" value="1"/>
</dbReference>
<dbReference type="GO" id="GO:0016787">
    <property type="term" value="F:hydrolase activity"/>
    <property type="evidence" value="ECO:0007669"/>
    <property type="project" value="UniProtKB-KW"/>
</dbReference>
<feature type="domain" description="Isochorismatase-like" evidence="2">
    <location>
        <begin position="11"/>
        <end position="186"/>
    </location>
</feature>
<dbReference type="CDD" id="cd00431">
    <property type="entry name" value="cysteine_hydrolases"/>
    <property type="match status" value="1"/>
</dbReference>
<evidence type="ECO:0000259" key="2">
    <source>
        <dbReference type="Pfam" id="PF00857"/>
    </source>
</evidence>
<evidence type="ECO:0000313" key="4">
    <source>
        <dbReference type="Proteomes" id="UP000199150"/>
    </source>
</evidence>
<dbReference type="SUPFAM" id="SSF52499">
    <property type="entry name" value="Isochorismatase-like hydrolases"/>
    <property type="match status" value="1"/>
</dbReference>
<dbReference type="OrthoDB" id="9807387at2"/>
<dbReference type="InterPro" id="IPR050272">
    <property type="entry name" value="Isochorismatase-like_hydrls"/>
</dbReference>
<dbReference type="NCBIfam" id="NF008517">
    <property type="entry name" value="PRK11440.1"/>
    <property type="match status" value="1"/>
</dbReference>
<evidence type="ECO:0000313" key="3">
    <source>
        <dbReference type="EMBL" id="SCW79981.1"/>
    </source>
</evidence>
<gene>
    <name evidence="3" type="ORF">SAMN02927928_3480</name>
</gene>
<dbReference type="RefSeq" id="WP_090650411.1">
    <property type="nucleotide sequence ID" value="NZ_CBCRYE010000002.1"/>
</dbReference>